<sequence length="105" mass="12116">MWVIVDRDRCEGNAVCLGRASDVFDLDYEDYARSEDGSSFTPYQKVWVEQAIVECLRTVLLRQDLNLHKLTRANRMASPLEPKLGLPYSRVASRKRPICSERSPR</sequence>
<gene>
    <name evidence="1" type="primary">fdxD</name>
    <name evidence="1" type="ORF">MLPM_0358</name>
</gene>
<dbReference type="Proteomes" id="UP000053699">
    <property type="component" value="Unassembled WGS sequence"/>
</dbReference>
<organism evidence="1 2">
    <name type="scientific">Mycobacterium lepromatosis</name>
    <dbReference type="NCBI Taxonomy" id="480418"/>
    <lineage>
        <taxon>Bacteria</taxon>
        <taxon>Bacillati</taxon>
        <taxon>Actinomycetota</taxon>
        <taxon>Actinomycetes</taxon>
        <taxon>Mycobacteriales</taxon>
        <taxon>Mycobacteriaceae</taxon>
        <taxon>Mycobacterium</taxon>
    </lineage>
</organism>
<dbReference type="OrthoDB" id="3215002at2"/>
<name>A0A0F4ESC8_9MYCO</name>
<accession>A0A0F4ESC8</accession>
<dbReference type="STRING" id="480418.GCA_000975265_04021"/>
<dbReference type="Pfam" id="PF13459">
    <property type="entry name" value="Fer4_15"/>
    <property type="match status" value="1"/>
</dbReference>
<dbReference type="PATRIC" id="fig|480418.6.peg.802"/>
<proteinExistence type="predicted"/>
<reference evidence="1 2" key="1">
    <citation type="journal article" date="2015" name="Proc. Natl. Acad. Sci. U.S.A.">
        <title>Insight into the evolution and origin of leprosy bacilli from the genome sequence of Mycobacterium lepromatosis.</title>
        <authorList>
            <person name="Singh P."/>
            <person name="Benjak A."/>
            <person name="Schuenemann V.J."/>
            <person name="Herbig A."/>
            <person name="Avanzi C."/>
            <person name="Busso P."/>
            <person name="Nieselt K."/>
            <person name="Krause J."/>
            <person name="Vera-Cabrera L."/>
            <person name="Cole S.T."/>
        </authorList>
    </citation>
    <scope>NUCLEOTIDE SEQUENCE [LARGE SCALE GENOMIC DNA]</scope>
    <source>
        <strain evidence="1 2">Mx1-22A</strain>
    </source>
</reference>
<comment type="caution">
    <text evidence="1">The sequence shown here is derived from an EMBL/GenBank/DDBJ whole genome shotgun (WGS) entry which is preliminary data.</text>
</comment>
<protein>
    <submittedName>
        <fullName evidence="1">Ferredoxin FdxD</fullName>
    </submittedName>
</protein>
<dbReference type="Gene3D" id="3.30.70.20">
    <property type="match status" value="1"/>
</dbReference>
<dbReference type="AlphaFoldDB" id="A0A0F4ESC8"/>
<evidence type="ECO:0000313" key="1">
    <source>
        <dbReference type="EMBL" id="KJX75708.1"/>
    </source>
</evidence>
<dbReference type="EMBL" id="JRPY01000019">
    <property type="protein sequence ID" value="KJX75708.1"/>
    <property type="molecule type" value="Genomic_DNA"/>
</dbReference>
<keyword evidence="2" id="KW-1185">Reference proteome</keyword>
<evidence type="ECO:0000313" key="2">
    <source>
        <dbReference type="Proteomes" id="UP000053699"/>
    </source>
</evidence>